<evidence type="ECO:0000313" key="2">
    <source>
        <dbReference type="EMBL" id="TNM23259.1"/>
    </source>
</evidence>
<organism evidence="2 3">
    <name type="scientific">Streptomyces sedi</name>
    <dbReference type="NCBI Taxonomy" id="555059"/>
    <lineage>
        <taxon>Bacteria</taxon>
        <taxon>Bacillati</taxon>
        <taxon>Actinomycetota</taxon>
        <taxon>Actinomycetes</taxon>
        <taxon>Kitasatosporales</taxon>
        <taxon>Streptomycetaceae</taxon>
        <taxon>Streptomyces</taxon>
    </lineage>
</organism>
<dbReference type="Gene3D" id="1.10.1200.10">
    <property type="entry name" value="ACP-like"/>
    <property type="match status" value="1"/>
</dbReference>
<dbReference type="EMBL" id="VDGT01000042">
    <property type="protein sequence ID" value="TNM23259.1"/>
    <property type="molecule type" value="Genomic_DNA"/>
</dbReference>
<dbReference type="PROSITE" id="PS50075">
    <property type="entry name" value="CARRIER"/>
    <property type="match status" value="1"/>
</dbReference>
<dbReference type="InterPro" id="IPR009081">
    <property type="entry name" value="PP-bd_ACP"/>
</dbReference>
<dbReference type="Pfam" id="PF00550">
    <property type="entry name" value="PP-binding"/>
    <property type="match status" value="1"/>
</dbReference>
<feature type="non-terminal residue" evidence="2">
    <location>
        <position position="1"/>
    </location>
</feature>
<dbReference type="SUPFAM" id="SSF47336">
    <property type="entry name" value="ACP-like"/>
    <property type="match status" value="1"/>
</dbReference>
<evidence type="ECO:0000259" key="1">
    <source>
        <dbReference type="PROSITE" id="PS50075"/>
    </source>
</evidence>
<keyword evidence="3" id="KW-1185">Reference proteome</keyword>
<sequence length="130" mass="13485">AVELRNRLGAATGERLPATLVFDYPTPSALADYLHTQLLGDQQGFDGTPPGAVDDGEAEIRRALATIPLAQLRQAGVLDVLLRLAEADVGVSAPQPEESSGIAELEVADLVRLALDGGGEPTGAEEGSDR</sequence>
<comment type="caution">
    <text evidence="2">The sequence shown here is derived from an EMBL/GenBank/DDBJ whole genome shotgun (WGS) entry which is preliminary data.</text>
</comment>
<reference evidence="2 3" key="1">
    <citation type="submission" date="2019-06" db="EMBL/GenBank/DDBJ databases">
        <title>Draft genome of Streptomyces sedi sp. JCM16909.</title>
        <authorList>
            <person name="Klykleung N."/>
            <person name="Tanasupawat S."/>
            <person name="Kudo T."/>
            <person name="Yuki M."/>
            <person name="Ohkuma M."/>
        </authorList>
    </citation>
    <scope>NUCLEOTIDE SEQUENCE [LARGE SCALE GENOMIC DNA]</scope>
    <source>
        <strain evidence="2 3">JCM 16909</strain>
    </source>
</reference>
<dbReference type="Proteomes" id="UP000311713">
    <property type="component" value="Unassembled WGS sequence"/>
</dbReference>
<feature type="domain" description="Carrier" evidence="1">
    <location>
        <begin position="1"/>
        <end position="38"/>
    </location>
</feature>
<dbReference type="AlphaFoldDB" id="A0A5C4UJL5"/>
<protein>
    <recommendedName>
        <fullName evidence="1">Carrier domain-containing protein</fullName>
    </recommendedName>
</protein>
<dbReference type="InterPro" id="IPR036736">
    <property type="entry name" value="ACP-like_sf"/>
</dbReference>
<proteinExistence type="predicted"/>
<gene>
    <name evidence="2" type="ORF">FH715_27905</name>
</gene>
<accession>A0A5C4UJL5</accession>
<dbReference type="RefSeq" id="WP_170184856.1">
    <property type="nucleotide sequence ID" value="NZ_VDGT01000042.1"/>
</dbReference>
<evidence type="ECO:0000313" key="3">
    <source>
        <dbReference type="Proteomes" id="UP000311713"/>
    </source>
</evidence>
<name>A0A5C4UJL5_9ACTN</name>